<feature type="binding site" evidence="6">
    <location>
        <position position="307"/>
    </location>
    <ligand>
        <name>S-adenosyl-L-methionine</name>
        <dbReference type="ChEBI" id="CHEBI:59789"/>
    </ligand>
</feature>
<keyword evidence="1" id="KW-0408">Iron</keyword>
<feature type="binding site" evidence="6">
    <location>
        <position position="259"/>
    </location>
    <ligand>
        <name>S-adenosyl-L-methionine</name>
        <dbReference type="ChEBI" id="CHEBI:59789"/>
    </ligand>
</feature>
<dbReference type="Proteomes" id="UP000237351">
    <property type="component" value="Chromosome"/>
</dbReference>
<dbReference type="PROSITE" id="PS51687">
    <property type="entry name" value="SAM_MT_RNA_M5U"/>
    <property type="match status" value="1"/>
</dbReference>
<evidence type="ECO:0000313" key="9">
    <source>
        <dbReference type="Proteomes" id="UP000237351"/>
    </source>
</evidence>
<protein>
    <recommendedName>
        <fullName evidence="7">TRAM domain-containing protein</fullName>
    </recommendedName>
</protein>
<dbReference type="InterPro" id="IPR029063">
    <property type="entry name" value="SAM-dependent_MTases_sf"/>
</dbReference>
<evidence type="ECO:0000256" key="5">
    <source>
        <dbReference type="ARBA" id="ARBA00023014"/>
    </source>
</evidence>
<dbReference type="SUPFAM" id="SSF53335">
    <property type="entry name" value="S-adenosyl-L-methionine-dependent methyltransferases"/>
    <property type="match status" value="1"/>
</dbReference>
<dbReference type="OrthoDB" id="9804590at2"/>
<keyword evidence="1" id="KW-0004">4Fe-4S</keyword>
<evidence type="ECO:0000259" key="7">
    <source>
        <dbReference type="PROSITE" id="PS50926"/>
    </source>
</evidence>
<dbReference type="InterPro" id="IPR012340">
    <property type="entry name" value="NA-bd_OB-fold"/>
</dbReference>
<dbReference type="GO" id="GO:0070475">
    <property type="term" value="P:rRNA base methylation"/>
    <property type="evidence" value="ECO:0007669"/>
    <property type="project" value="TreeGrafter"/>
</dbReference>
<gene>
    <name evidence="8" type="ORF">GQ61_01060</name>
</gene>
<feature type="binding site" evidence="6">
    <location>
        <position position="353"/>
    </location>
    <ligand>
        <name>S-adenosyl-L-methionine</name>
        <dbReference type="ChEBI" id="CHEBI:59789"/>
    </ligand>
</feature>
<dbReference type="Pfam" id="PF05958">
    <property type="entry name" value="tRNA_U5-meth_tr"/>
    <property type="match status" value="1"/>
</dbReference>
<dbReference type="CDD" id="cd02440">
    <property type="entry name" value="AdoMet_MTases"/>
    <property type="match status" value="1"/>
</dbReference>
<accession>A0A1W6N340</accession>
<dbReference type="GO" id="GO:0051539">
    <property type="term" value="F:4 iron, 4 sulfur cluster binding"/>
    <property type="evidence" value="ECO:0007669"/>
    <property type="project" value="UniProtKB-KW"/>
</dbReference>
<proteinExistence type="inferred from homology"/>
<evidence type="ECO:0000313" key="8">
    <source>
        <dbReference type="EMBL" id="ARN84161.1"/>
    </source>
</evidence>
<dbReference type="RefSeq" id="WP_085783525.1">
    <property type="nucleotide sequence ID" value="NZ_CP008743.1"/>
</dbReference>
<dbReference type="InterPro" id="IPR010280">
    <property type="entry name" value="U5_MeTrfase_fam"/>
</dbReference>
<name>A0A1W6N340_9PROT</name>
<evidence type="ECO:0000256" key="3">
    <source>
        <dbReference type="ARBA" id="ARBA00022679"/>
    </source>
</evidence>
<dbReference type="Pfam" id="PF01938">
    <property type="entry name" value="TRAM"/>
    <property type="match status" value="1"/>
</dbReference>
<organism evidence="8 9">
    <name type="scientific">Candidatus Nucleicultrix amoebiphila FS5</name>
    <dbReference type="NCBI Taxonomy" id="1414854"/>
    <lineage>
        <taxon>Bacteria</taxon>
        <taxon>Pseudomonadati</taxon>
        <taxon>Pseudomonadota</taxon>
        <taxon>Alphaproteobacteria</taxon>
        <taxon>Holosporales</taxon>
        <taxon>Candidatus Nucleicultricaceae</taxon>
        <taxon>Candidatus Nucleicultrix</taxon>
    </lineage>
</organism>
<feature type="active site" description="Nucleophile" evidence="6">
    <location>
        <position position="379"/>
    </location>
</feature>
<comment type="similarity">
    <text evidence="6">Belongs to the class I-like SAM-binding methyltransferase superfamily. RNA M5U methyltransferase family.</text>
</comment>
<dbReference type="PANTHER" id="PTHR11061">
    <property type="entry name" value="RNA M5U METHYLTRANSFERASE"/>
    <property type="match status" value="1"/>
</dbReference>
<reference evidence="8 9" key="1">
    <citation type="submission" date="2014-06" db="EMBL/GenBank/DDBJ databases">
        <title>The genome of the endonuclear symbiont Nucleicultrix amoebiphila.</title>
        <authorList>
            <person name="Schulz F."/>
            <person name="Horn M."/>
        </authorList>
    </citation>
    <scope>NUCLEOTIDE SEQUENCE [LARGE SCALE GENOMIC DNA]</scope>
    <source>
        <strain evidence="8 9">FS5</strain>
    </source>
</reference>
<keyword evidence="5" id="KW-0411">Iron-sulfur</keyword>
<dbReference type="AlphaFoldDB" id="A0A1W6N340"/>
<dbReference type="Gene3D" id="3.40.50.150">
    <property type="entry name" value="Vaccinia Virus protein VP39"/>
    <property type="match status" value="1"/>
</dbReference>
<evidence type="ECO:0000256" key="4">
    <source>
        <dbReference type="ARBA" id="ARBA00022691"/>
    </source>
</evidence>
<keyword evidence="2 6" id="KW-0489">Methyltransferase</keyword>
<evidence type="ECO:0000256" key="6">
    <source>
        <dbReference type="PROSITE-ProRule" id="PRU01024"/>
    </source>
</evidence>
<dbReference type="InterPro" id="IPR002792">
    <property type="entry name" value="TRAM_dom"/>
</dbReference>
<feature type="binding site" evidence="6">
    <location>
        <position position="287"/>
    </location>
    <ligand>
        <name>S-adenosyl-L-methionine</name>
        <dbReference type="ChEBI" id="CHEBI:59789"/>
    </ligand>
</feature>
<dbReference type="SUPFAM" id="SSF50249">
    <property type="entry name" value="Nucleic acid-binding proteins"/>
    <property type="match status" value="1"/>
</dbReference>
<keyword evidence="1" id="KW-0479">Metal-binding</keyword>
<evidence type="ECO:0000256" key="1">
    <source>
        <dbReference type="ARBA" id="ARBA00022485"/>
    </source>
</evidence>
<keyword evidence="3 6" id="KW-0808">Transferase</keyword>
<dbReference type="PANTHER" id="PTHR11061:SF49">
    <property type="entry name" value="23S RRNA (URACIL(1939)-C(5))-METHYLTRANSFERASE RLMD"/>
    <property type="match status" value="1"/>
</dbReference>
<dbReference type="EMBL" id="CP008743">
    <property type="protein sequence ID" value="ARN84161.1"/>
    <property type="molecule type" value="Genomic_DNA"/>
</dbReference>
<dbReference type="Gene3D" id="2.40.50.140">
    <property type="entry name" value="Nucleic acid-binding proteins"/>
    <property type="match status" value="1"/>
</dbReference>
<keyword evidence="4 6" id="KW-0949">S-adenosyl-L-methionine</keyword>
<dbReference type="GO" id="GO:0070041">
    <property type="term" value="F:rRNA (uridine-C5-)-methyltransferase activity"/>
    <property type="evidence" value="ECO:0007669"/>
    <property type="project" value="TreeGrafter"/>
</dbReference>
<dbReference type="KEGG" id="naf:GQ61_01060"/>
<feature type="domain" description="TRAM" evidence="7">
    <location>
        <begin position="1"/>
        <end position="56"/>
    </location>
</feature>
<evidence type="ECO:0000256" key="2">
    <source>
        <dbReference type="ARBA" id="ARBA00022603"/>
    </source>
</evidence>
<dbReference type="Gene3D" id="2.40.50.1070">
    <property type="match status" value="1"/>
</dbReference>
<dbReference type="STRING" id="1414854.GQ61_01060"/>
<sequence length="421" mass="47445">MKNRVEKILTIESLGHHGDGVARLDQKMIAVPYTLPGEEVRVEIVDHGQTRANLLDIIKASPLRIPPSCPYFTVCGGCSLQHLDRESYRDFKANKIIGALNQQGFQNITMNSIVYIPPNSRRRVSLKAHKTKSTVLLGYYKRESHDIVSIDCCPLVTPSIETLITPLKSFCQKFFYKQEKAEILITDTQSGLDLIFKFKAPRELELHEREMLVEFARSQNLARLSIKSEDTQETVVCFRQPQVSFDQVMVDVEADSFLQVSELIDETLAKIIQAEIKSPCKRAADLFCGRGTLSLPLARFCPVDAYEMDPKALIALRKAIQASKRPIHIFERNLFTNPLKEKELSGYDCVVLDPPRVGAFSQCKVLAKSNVPLVIMISCNPASFARDARELVLGGYQMGPITPLDQFLWSSHIELTASFRK</sequence>
<dbReference type="PROSITE" id="PS50926">
    <property type="entry name" value="TRAM"/>
    <property type="match status" value="1"/>
</dbReference>
<keyword evidence="9" id="KW-1185">Reference proteome</keyword>